<dbReference type="InterPro" id="IPR041583">
    <property type="entry name" value="TetR_C_31"/>
</dbReference>
<evidence type="ECO:0000256" key="1">
    <source>
        <dbReference type="ARBA" id="ARBA00023015"/>
    </source>
</evidence>
<feature type="domain" description="HTH tetR-type" evidence="5">
    <location>
        <begin position="11"/>
        <end position="71"/>
    </location>
</feature>
<proteinExistence type="predicted"/>
<gene>
    <name evidence="6" type="ORF">OO014_07950</name>
</gene>
<dbReference type="InterPro" id="IPR009057">
    <property type="entry name" value="Homeodomain-like_sf"/>
</dbReference>
<dbReference type="Gene3D" id="1.10.357.10">
    <property type="entry name" value="Tetracycline Repressor, domain 2"/>
    <property type="match status" value="1"/>
</dbReference>
<dbReference type="InterPro" id="IPR001647">
    <property type="entry name" value="HTH_TetR"/>
</dbReference>
<dbReference type="SUPFAM" id="SSF46689">
    <property type="entry name" value="Homeodomain-like"/>
    <property type="match status" value="1"/>
</dbReference>
<dbReference type="SUPFAM" id="SSF48498">
    <property type="entry name" value="Tetracyclin repressor-like, C-terminal domain"/>
    <property type="match status" value="1"/>
</dbReference>
<dbReference type="PROSITE" id="PS50977">
    <property type="entry name" value="HTH_TETR_2"/>
    <property type="match status" value="1"/>
</dbReference>
<dbReference type="InterPro" id="IPR036271">
    <property type="entry name" value="Tet_transcr_reg_TetR-rel_C_sf"/>
</dbReference>
<dbReference type="Pfam" id="PF00440">
    <property type="entry name" value="TetR_N"/>
    <property type="match status" value="1"/>
</dbReference>
<dbReference type="InterPro" id="IPR050109">
    <property type="entry name" value="HTH-type_TetR-like_transc_reg"/>
</dbReference>
<evidence type="ECO:0000313" key="7">
    <source>
        <dbReference type="Proteomes" id="UP001150259"/>
    </source>
</evidence>
<keyword evidence="7" id="KW-1185">Reference proteome</keyword>
<keyword evidence="3" id="KW-0804">Transcription</keyword>
<feature type="DNA-binding region" description="H-T-H motif" evidence="4">
    <location>
        <begin position="34"/>
        <end position="53"/>
    </location>
</feature>
<dbReference type="RefSeq" id="WP_272461764.1">
    <property type="nucleotide sequence ID" value="NZ_JAPFQL010000027.1"/>
</dbReference>
<dbReference type="EMBL" id="JAPFQL010000027">
    <property type="protein sequence ID" value="MDC5697189.1"/>
    <property type="molecule type" value="Genomic_DNA"/>
</dbReference>
<evidence type="ECO:0000313" key="6">
    <source>
        <dbReference type="EMBL" id="MDC5697189.1"/>
    </source>
</evidence>
<organism evidence="6 7">
    <name type="scientific">Intrasporangium calvum</name>
    <dbReference type="NCBI Taxonomy" id="53358"/>
    <lineage>
        <taxon>Bacteria</taxon>
        <taxon>Bacillati</taxon>
        <taxon>Actinomycetota</taxon>
        <taxon>Actinomycetes</taxon>
        <taxon>Micrococcales</taxon>
        <taxon>Intrasporangiaceae</taxon>
        <taxon>Intrasporangium</taxon>
    </lineage>
</organism>
<sequence length="195" mass="21095">MVRRSHRDSALQRRDALLRAAVEIVAEAGPGAATHRAIAARAGLPPATPSYFFASIDDLLAEATRHFAAEQATAYDALAQQLEHLPADEFITHFAAALLGSDRTIELAQVEAYLHAARDPALRPAAAAVRASFTRTATRALAIAGLPDAERHADFLVDYVDGFLLHHLADPRPDDETRLRAGFTFLLHQLTGQTS</sequence>
<evidence type="ECO:0000256" key="2">
    <source>
        <dbReference type="ARBA" id="ARBA00023125"/>
    </source>
</evidence>
<dbReference type="PANTHER" id="PTHR30055:SF234">
    <property type="entry name" value="HTH-TYPE TRANSCRIPTIONAL REGULATOR BETI"/>
    <property type="match status" value="1"/>
</dbReference>
<dbReference type="PANTHER" id="PTHR30055">
    <property type="entry name" value="HTH-TYPE TRANSCRIPTIONAL REGULATOR RUTR"/>
    <property type="match status" value="1"/>
</dbReference>
<accession>A0ABT5GG58</accession>
<comment type="caution">
    <text evidence="6">The sequence shown here is derived from an EMBL/GenBank/DDBJ whole genome shotgun (WGS) entry which is preliminary data.</text>
</comment>
<dbReference type="Proteomes" id="UP001150259">
    <property type="component" value="Unassembled WGS sequence"/>
</dbReference>
<keyword evidence="2 4" id="KW-0238">DNA-binding</keyword>
<reference evidence="6 7" key="1">
    <citation type="submission" date="2022-11" db="EMBL/GenBank/DDBJ databases">
        <title>Anaerobic phenanthrene biodegradation by a DNRA strain PheN6.</title>
        <authorList>
            <person name="Zhang Z."/>
        </authorList>
    </citation>
    <scope>NUCLEOTIDE SEQUENCE [LARGE SCALE GENOMIC DNA]</scope>
    <source>
        <strain evidence="6 7">PheN6</strain>
    </source>
</reference>
<name>A0ABT5GG58_9MICO</name>
<protein>
    <submittedName>
        <fullName evidence="6">TetR family transcriptional regulator</fullName>
    </submittedName>
</protein>
<evidence type="ECO:0000256" key="3">
    <source>
        <dbReference type="ARBA" id="ARBA00023163"/>
    </source>
</evidence>
<evidence type="ECO:0000256" key="4">
    <source>
        <dbReference type="PROSITE-ProRule" id="PRU00335"/>
    </source>
</evidence>
<dbReference type="Pfam" id="PF17940">
    <property type="entry name" value="TetR_C_31"/>
    <property type="match status" value="1"/>
</dbReference>
<evidence type="ECO:0000259" key="5">
    <source>
        <dbReference type="PROSITE" id="PS50977"/>
    </source>
</evidence>
<keyword evidence="1" id="KW-0805">Transcription regulation</keyword>